<dbReference type="InterPro" id="IPR009936">
    <property type="entry name" value="DUF1468"/>
</dbReference>
<feature type="domain" description="DUF1468" evidence="2">
    <location>
        <begin position="10"/>
        <end position="143"/>
    </location>
</feature>
<feature type="transmembrane region" description="Helical" evidence="1">
    <location>
        <begin position="120"/>
        <end position="140"/>
    </location>
</feature>
<keyword evidence="1" id="KW-1133">Transmembrane helix</keyword>
<comment type="caution">
    <text evidence="3">The sequence shown here is derived from an EMBL/GenBank/DDBJ whole genome shotgun (WGS) entry which is preliminary data.</text>
</comment>
<evidence type="ECO:0000256" key="1">
    <source>
        <dbReference type="SAM" id="Phobius"/>
    </source>
</evidence>
<organism evidence="3 4">
    <name type="scientific">Chelativorans salis</name>
    <dbReference type="NCBI Taxonomy" id="2978478"/>
    <lineage>
        <taxon>Bacteria</taxon>
        <taxon>Pseudomonadati</taxon>
        <taxon>Pseudomonadota</taxon>
        <taxon>Alphaproteobacteria</taxon>
        <taxon>Hyphomicrobiales</taxon>
        <taxon>Phyllobacteriaceae</taxon>
        <taxon>Chelativorans</taxon>
    </lineage>
</organism>
<gene>
    <name evidence="3" type="ORF">N5A92_24275</name>
</gene>
<evidence type="ECO:0000313" key="3">
    <source>
        <dbReference type="EMBL" id="MCT7378137.1"/>
    </source>
</evidence>
<reference evidence="3 4" key="1">
    <citation type="submission" date="2022-09" db="EMBL/GenBank/DDBJ databases">
        <title>Chelativorans salina sp. nov., a novel slightly halophilic bacterium isolated from a saline lake sediment enrichment.</title>
        <authorList>
            <person name="Gao L."/>
            <person name="Fang B.-Z."/>
            <person name="Li W.-J."/>
        </authorList>
    </citation>
    <scope>NUCLEOTIDE SEQUENCE [LARGE SCALE GENOMIC DNA]</scope>
    <source>
        <strain evidence="3 4">EGI FJ00035</strain>
    </source>
</reference>
<proteinExistence type="predicted"/>
<sequence length="149" mass="14804">MSRCNPADVAGGLFVAAIGAAFAAVAAGYPLGQLANPGPGVFPLATGIITAVVGLGIAVKGFLRSGEVRITISHRSVIAVVASVAAFALMIRPLGLVPTLFVVVLVAALGSSKSRPLHALAVAVATAAGGWLVFIVGLGLPIPAIRMPF</sequence>
<accession>A0ABT2LUC1</accession>
<dbReference type="Pfam" id="PF07331">
    <property type="entry name" value="TctB"/>
    <property type="match status" value="1"/>
</dbReference>
<feature type="transmembrane region" description="Helical" evidence="1">
    <location>
        <begin position="41"/>
        <end position="63"/>
    </location>
</feature>
<keyword evidence="4" id="KW-1185">Reference proteome</keyword>
<feature type="transmembrane region" description="Helical" evidence="1">
    <location>
        <begin position="75"/>
        <end position="108"/>
    </location>
</feature>
<feature type="transmembrane region" description="Helical" evidence="1">
    <location>
        <begin position="7"/>
        <end position="29"/>
    </location>
</feature>
<name>A0ABT2LUC1_9HYPH</name>
<dbReference type="RefSeq" id="WP_260906953.1">
    <property type="nucleotide sequence ID" value="NZ_JAOCZP010000011.1"/>
</dbReference>
<keyword evidence="1" id="KW-0812">Transmembrane</keyword>
<protein>
    <submittedName>
        <fullName evidence="3">Tripartite tricarboxylate transporter TctB family protein</fullName>
    </submittedName>
</protein>
<dbReference type="Proteomes" id="UP001320831">
    <property type="component" value="Unassembled WGS sequence"/>
</dbReference>
<dbReference type="EMBL" id="JAOCZP010000011">
    <property type="protein sequence ID" value="MCT7378137.1"/>
    <property type="molecule type" value="Genomic_DNA"/>
</dbReference>
<evidence type="ECO:0000313" key="4">
    <source>
        <dbReference type="Proteomes" id="UP001320831"/>
    </source>
</evidence>
<evidence type="ECO:0000259" key="2">
    <source>
        <dbReference type="Pfam" id="PF07331"/>
    </source>
</evidence>
<keyword evidence="1" id="KW-0472">Membrane</keyword>